<evidence type="ECO:0000256" key="10">
    <source>
        <dbReference type="ARBA" id="ARBA00023180"/>
    </source>
</evidence>
<keyword evidence="6 12" id="KW-1133">Transmembrane helix</keyword>
<dbReference type="eggNOG" id="ENOG502QUBK">
    <property type="taxonomic scope" value="Eukaryota"/>
</dbReference>
<feature type="compositionally biased region" description="Low complexity" evidence="11">
    <location>
        <begin position="123"/>
        <end position="132"/>
    </location>
</feature>
<evidence type="ECO:0000256" key="6">
    <source>
        <dbReference type="ARBA" id="ARBA00022989"/>
    </source>
</evidence>
<dbReference type="FunCoup" id="I1GQV1">
    <property type="interactions" value="4"/>
</dbReference>
<evidence type="ECO:0000313" key="16">
    <source>
        <dbReference type="EnsemblPlants" id="KQK14489"/>
    </source>
</evidence>
<reference evidence="16" key="3">
    <citation type="submission" date="2018-08" db="UniProtKB">
        <authorList>
            <consortium name="EnsemblPlants"/>
        </authorList>
    </citation>
    <scope>IDENTIFICATION</scope>
    <source>
        <strain evidence="16">cv. Bd21</strain>
    </source>
</reference>
<dbReference type="Pfam" id="PF13839">
    <property type="entry name" value="PC-Esterase"/>
    <property type="match status" value="1"/>
</dbReference>
<evidence type="ECO:0000256" key="1">
    <source>
        <dbReference type="ARBA" id="ARBA00004323"/>
    </source>
</evidence>
<dbReference type="STRING" id="15368.I1GQV1"/>
<dbReference type="KEGG" id="bdi:100837935"/>
<accession>I1GQV1</accession>
<feature type="region of interest" description="Disordered" evidence="11">
    <location>
        <begin position="84"/>
        <end position="141"/>
    </location>
</feature>
<reference evidence="15" key="2">
    <citation type="submission" date="2017-06" db="EMBL/GenBank/DDBJ databases">
        <title>WGS assembly of Brachypodium distachyon.</title>
        <authorList>
            <consortium name="The International Brachypodium Initiative"/>
            <person name="Lucas S."/>
            <person name="Harmon-Smith M."/>
            <person name="Lail K."/>
            <person name="Tice H."/>
            <person name="Grimwood J."/>
            <person name="Bruce D."/>
            <person name="Barry K."/>
            <person name="Shu S."/>
            <person name="Lindquist E."/>
            <person name="Wang M."/>
            <person name="Pitluck S."/>
            <person name="Vogel J.P."/>
            <person name="Garvin D.F."/>
            <person name="Mockler T.C."/>
            <person name="Schmutz J."/>
            <person name="Rokhsar D."/>
            <person name="Bevan M.W."/>
        </authorList>
    </citation>
    <scope>NUCLEOTIDE SEQUENCE</scope>
    <source>
        <strain evidence="15">Bd21</strain>
    </source>
</reference>
<dbReference type="GO" id="GO:0005794">
    <property type="term" value="C:Golgi apparatus"/>
    <property type="evidence" value="ECO:0000318"/>
    <property type="project" value="GO_Central"/>
</dbReference>
<dbReference type="OrthoDB" id="1932925at2759"/>
<feature type="domain" description="Trichome birefringence-like N-terminal" evidence="14">
    <location>
        <begin position="161"/>
        <end position="216"/>
    </location>
</feature>
<evidence type="ECO:0000256" key="3">
    <source>
        <dbReference type="ARBA" id="ARBA00022679"/>
    </source>
</evidence>
<sequence>MQQRRKSPFAAAPAAAKQEEAAPARRPGARLSLAGLLVSIFLVAAFLYHEDSVVKPQPLAIAGAERARSSPDLRLLQEAALPHHEAAVNSHSHSQPQQDDEEQHHRVDADAQPGKKKKKEPAANKQQQAEPAVLLDAPPKPSGNISGRAAVEVPWAPEPAACDLYRGWWTYDAEGEQAPLYHESECEFLTEQVTCMRNGRRDDSYQRWRWQPSSCDLPRFDARALLERLRGKRLMFVGDSLNRNQWESMVCLVSSAIPSREHKTLAKFVGPGGALNVFTATEYNATVEFYWAPFLVQSNSDDPQVHSVVDRVIAWRSIAKHARHWRGAHFLVFNTYIWWLNTFEMKVLKNPRVSPSKYSLVDRPVAYREVLKTWAKWVDRHIDPKKTMVFFMGMSPNHIAPDTWGGQPGAVKCAMETEPIMNRTWVNIGTDWRLHGVAQGVLGSMRRVPVHLVDITALSEFRKDAHTSVHTLRQGKLLTREQQADPRAYADCIHWCLPGLPDTWNHFLYARIIADSRSSSSTTPASSLDISATSS</sequence>
<dbReference type="Pfam" id="PF14416">
    <property type="entry name" value="PMR5N"/>
    <property type="match status" value="1"/>
</dbReference>
<feature type="transmembrane region" description="Helical" evidence="12">
    <location>
        <begin position="31"/>
        <end position="49"/>
    </location>
</feature>
<keyword evidence="4 12" id="KW-0812">Transmembrane</keyword>
<organism evidence="16">
    <name type="scientific">Brachypodium distachyon</name>
    <name type="common">Purple false brome</name>
    <name type="synonym">Trachynia distachya</name>
    <dbReference type="NCBI Taxonomy" id="15368"/>
    <lineage>
        <taxon>Eukaryota</taxon>
        <taxon>Viridiplantae</taxon>
        <taxon>Streptophyta</taxon>
        <taxon>Embryophyta</taxon>
        <taxon>Tracheophyta</taxon>
        <taxon>Spermatophyta</taxon>
        <taxon>Magnoliopsida</taxon>
        <taxon>Liliopsida</taxon>
        <taxon>Poales</taxon>
        <taxon>Poaceae</taxon>
        <taxon>BOP clade</taxon>
        <taxon>Pooideae</taxon>
        <taxon>Stipodae</taxon>
        <taxon>Brachypodieae</taxon>
        <taxon>Brachypodium</taxon>
    </lineage>
</organism>
<evidence type="ECO:0000256" key="7">
    <source>
        <dbReference type="ARBA" id="ARBA00023034"/>
    </source>
</evidence>
<dbReference type="InterPro" id="IPR025846">
    <property type="entry name" value="TBL_N"/>
</dbReference>
<name>I1GQV1_BRADI</name>
<reference evidence="15 16" key="1">
    <citation type="journal article" date="2010" name="Nature">
        <title>Genome sequencing and analysis of the model grass Brachypodium distachyon.</title>
        <authorList>
            <consortium name="International Brachypodium Initiative"/>
        </authorList>
    </citation>
    <scope>NUCLEOTIDE SEQUENCE [LARGE SCALE GENOMIC DNA]</scope>
    <source>
        <strain evidence="15 16">Bd21</strain>
    </source>
</reference>
<evidence type="ECO:0000313" key="17">
    <source>
        <dbReference type="Proteomes" id="UP000008810"/>
    </source>
</evidence>
<dbReference type="Proteomes" id="UP000008810">
    <property type="component" value="Chromosome 1"/>
</dbReference>
<evidence type="ECO:0000256" key="8">
    <source>
        <dbReference type="ARBA" id="ARBA00023136"/>
    </source>
</evidence>
<dbReference type="HOGENOM" id="CLU_020953_3_2_1"/>
<dbReference type="InterPro" id="IPR029962">
    <property type="entry name" value="TBL"/>
</dbReference>
<dbReference type="PANTHER" id="PTHR32285">
    <property type="entry name" value="PROTEIN TRICHOME BIREFRINGENCE-LIKE 9-RELATED"/>
    <property type="match status" value="1"/>
</dbReference>
<gene>
    <name evidence="16" type="primary">LOC100837935</name>
    <name evidence="15" type="ORF">BRADI_1g16610v3</name>
</gene>
<keyword evidence="7" id="KW-0333">Golgi apparatus</keyword>
<dbReference type="GO" id="GO:0000139">
    <property type="term" value="C:Golgi membrane"/>
    <property type="evidence" value="ECO:0007669"/>
    <property type="project" value="UniProtKB-SubCell"/>
</dbReference>
<keyword evidence="10" id="KW-0325">Glycoprotein</keyword>
<dbReference type="InterPro" id="IPR026057">
    <property type="entry name" value="TBL_C"/>
</dbReference>
<evidence type="ECO:0000256" key="5">
    <source>
        <dbReference type="ARBA" id="ARBA00022968"/>
    </source>
</evidence>
<evidence type="ECO:0000256" key="11">
    <source>
        <dbReference type="SAM" id="MobiDB-lite"/>
    </source>
</evidence>
<dbReference type="GO" id="GO:1990538">
    <property type="term" value="F:xylan O-acetyltransferase activity"/>
    <property type="evidence" value="ECO:0007669"/>
    <property type="project" value="UniProtKB-ARBA"/>
</dbReference>
<evidence type="ECO:0000256" key="2">
    <source>
        <dbReference type="ARBA" id="ARBA00007727"/>
    </source>
</evidence>
<keyword evidence="17" id="KW-1185">Reference proteome</keyword>
<evidence type="ECO:0000259" key="13">
    <source>
        <dbReference type="Pfam" id="PF13839"/>
    </source>
</evidence>
<keyword evidence="3" id="KW-0808">Transferase</keyword>
<protein>
    <submittedName>
        <fullName evidence="15 16">Uncharacterized protein</fullName>
    </submittedName>
</protein>
<dbReference type="EMBL" id="CM000880">
    <property type="protein sequence ID" value="KQK14489.1"/>
    <property type="molecule type" value="Genomic_DNA"/>
</dbReference>
<evidence type="ECO:0000256" key="4">
    <source>
        <dbReference type="ARBA" id="ARBA00022692"/>
    </source>
</evidence>
<keyword evidence="5" id="KW-0735">Signal-anchor</keyword>
<proteinExistence type="inferred from homology"/>
<comment type="subcellular location">
    <subcellularLocation>
        <location evidence="1">Golgi apparatus membrane</location>
        <topology evidence="1">Single-pass type II membrane protein</topology>
    </subcellularLocation>
</comment>
<evidence type="ECO:0000259" key="14">
    <source>
        <dbReference type="Pfam" id="PF14416"/>
    </source>
</evidence>
<dbReference type="EnsemblPlants" id="KQK14489">
    <property type="protein sequence ID" value="KQK14489"/>
    <property type="gene ID" value="BRADI_1g16610v3"/>
</dbReference>
<feature type="region of interest" description="Disordered" evidence="11">
    <location>
        <begin position="1"/>
        <end position="27"/>
    </location>
</feature>
<evidence type="ECO:0000256" key="9">
    <source>
        <dbReference type="ARBA" id="ARBA00023157"/>
    </source>
</evidence>
<feature type="domain" description="Trichome birefringence-like C-terminal" evidence="13">
    <location>
        <begin position="217"/>
        <end position="510"/>
    </location>
</feature>
<keyword evidence="9" id="KW-1015">Disulfide bond</keyword>
<dbReference type="RefSeq" id="XP_010233574.1">
    <property type="nucleotide sequence ID" value="XM_010235272.3"/>
</dbReference>
<dbReference type="GeneID" id="100837935"/>
<evidence type="ECO:0000313" key="15">
    <source>
        <dbReference type="EMBL" id="KQK14489.1"/>
    </source>
</evidence>
<evidence type="ECO:0000256" key="12">
    <source>
        <dbReference type="SAM" id="Phobius"/>
    </source>
</evidence>
<keyword evidence="8 12" id="KW-0472">Membrane</keyword>
<dbReference type="AlphaFoldDB" id="I1GQV1"/>
<comment type="similarity">
    <text evidence="2">Belongs to the PC-esterase family. TBL subfamily.</text>
</comment>
<dbReference type="GO" id="GO:0016413">
    <property type="term" value="F:O-acetyltransferase activity"/>
    <property type="evidence" value="ECO:0000318"/>
    <property type="project" value="GO_Central"/>
</dbReference>
<dbReference type="PANTHER" id="PTHR32285:SF327">
    <property type="entry name" value="XYLAN O-ACETYLTRANSFERASE 7"/>
    <property type="match status" value="1"/>
</dbReference>
<dbReference type="Gramene" id="KQK14489">
    <property type="protein sequence ID" value="KQK14489"/>
    <property type="gene ID" value="BRADI_1g16610v3"/>
</dbReference>